<keyword evidence="1" id="KW-0446">Lipid-binding</keyword>
<dbReference type="Gene3D" id="2.20.28.50">
    <property type="entry name" value="degv family protein"/>
    <property type="match status" value="1"/>
</dbReference>
<dbReference type="Pfam" id="PF02645">
    <property type="entry name" value="DegV"/>
    <property type="match status" value="1"/>
</dbReference>
<sequence length="280" mass="31311">MKYKIVGDSSCDITKQMEEEMNIAIAPLTFTLDGVEYVDDDNLDLENYLRKIDQSSSVPKSACPSIQDYLDHFEGDHEWVFGVTLSSELSGSYNSAMNAKTMYLEKYPDKKVHIFNSRGASTMEVLIALKVHELVEAGEKSFEEIVDYVEAYIDEAKVLFVLDKIDTLEKNGRMSSMKAKIVRALNLKLILKTTPEGAIDMVDKARGTKKALAKMVNSMPKVGTVSKDKILAISHCNALERAEYVKQLASESYDFKDIIILKMRGLSSTYANEGGIIISF</sequence>
<organism evidence="2 3">
    <name type="scientific">Petrocella atlantisensis</name>
    <dbReference type="NCBI Taxonomy" id="2173034"/>
    <lineage>
        <taxon>Bacteria</taxon>
        <taxon>Bacillati</taxon>
        <taxon>Bacillota</taxon>
        <taxon>Clostridia</taxon>
        <taxon>Lachnospirales</taxon>
        <taxon>Vallitaleaceae</taxon>
        <taxon>Petrocella</taxon>
    </lineage>
</organism>
<evidence type="ECO:0000256" key="1">
    <source>
        <dbReference type="ARBA" id="ARBA00023121"/>
    </source>
</evidence>
<dbReference type="Proteomes" id="UP000279029">
    <property type="component" value="Chromosome"/>
</dbReference>
<reference evidence="2 3" key="1">
    <citation type="submission" date="2018-09" db="EMBL/GenBank/DDBJ databases">
        <authorList>
            <person name="Postec A."/>
        </authorList>
    </citation>
    <scope>NUCLEOTIDE SEQUENCE [LARGE SCALE GENOMIC DNA]</scope>
    <source>
        <strain evidence="2">70B-A</strain>
    </source>
</reference>
<dbReference type="InterPro" id="IPR043168">
    <property type="entry name" value="DegV_C"/>
</dbReference>
<dbReference type="RefSeq" id="WP_172596142.1">
    <property type="nucleotide sequence ID" value="NZ_LR130778.1"/>
</dbReference>
<dbReference type="Gene3D" id="3.40.50.10440">
    <property type="entry name" value="Dihydroxyacetone kinase, domain 1"/>
    <property type="match status" value="1"/>
</dbReference>
<evidence type="ECO:0000313" key="3">
    <source>
        <dbReference type="Proteomes" id="UP000279029"/>
    </source>
</evidence>
<dbReference type="SUPFAM" id="SSF82549">
    <property type="entry name" value="DAK1/DegV-like"/>
    <property type="match status" value="1"/>
</dbReference>
<dbReference type="KEGG" id="cbar:PATL70BA_1462"/>
<dbReference type="Gene3D" id="3.30.1180.10">
    <property type="match status" value="1"/>
</dbReference>
<dbReference type="InterPro" id="IPR050270">
    <property type="entry name" value="DegV_domain_contain"/>
</dbReference>
<proteinExistence type="predicted"/>
<keyword evidence="3" id="KW-1185">Reference proteome</keyword>
<dbReference type="AlphaFoldDB" id="A0A3P7PTL7"/>
<evidence type="ECO:0000313" key="2">
    <source>
        <dbReference type="EMBL" id="VDN47347.1"/>
    </source>
</evidence>
<dbReference type="InterPro" id="IPR003797">
    <property type="entry name" value="DegV"/>
</dbReference>
<accession>A0A3P7PTL7</accession>
<dbReference type="PANTHER" id="PTHR33434">
    <property type="entry name" value="DEGV DOMAIN-CONTAINING PROTEIN DR_1986-RELATED"/>
    <property type="match status" value="1"/>
</dbReference>
<gene>
    <name evidence="2" type="ORF">PATL70BA_1462</name>
</gene>
<dbReference type="PROSITE" id="PS51482">
    <property type="entry name" value="DEGV"/>
    <property type="match status" value="1"/>
</dbReference>
<dbReference type="GO" id="GO:0008289">
    <property type="term" value="F:lipid binding"/>
    <property type="evidence" value="ECO:0007669"/>
    <property type="project" value="UniProtKB-KW"/>
</dbReference>
<dbReference type="PANTHER" id="PTHR33434:SF2">
    <property type="entry name" value="FATTY ACID-BINDING PROTEIN TM_1468"/>
    <property type="match status" value="1"/>
</dbReference>
<dbReference type="NCBIfam" id="TIGR00762">
    <property type="entry name" value="DegV"/>
    <property type="match status" value="1"/>
</dbReference>
<protein>
    <submittedName>
        <fullName evidence="2">DegV family protein</fullName>
    </submittedName>
</protein>
<name>A0A3P7PTL7_9FIRM</name>
<dbReference type="EMBL" id="LR130778">
    <property type="protein sequence ID" value="VDN47347.1"/>
    <property type="molecule type" value="Genomic_DNA"/>
</dbReference>